<sequence length="84" mass="9178">MYAMQGARRAPVHHTPGNAPTIGDQGGNIARDSDHSERDLRHDKLSNASHAGLLAEPLGSLAFLVQKSRRRSRREVEFESAATC</sequence>
<keyword evidence="3" id="KW-1185">Reference proteome</keyword>
<dbReference type="Proteomes" id="UP000250235">
    <property type="component" value="Unassembled WGS sequence"/>
</dbReference>
<evidence type="ECO:0000256" key="1">
    <source>
        <dbReference type="SAM" id="MobiDB-lite"/>
    </source>
</evidence>
<evidence type="ECO:0000313" key="2">
    <source>
        <dbReference type="EMBL" id="KZV44766.1"/>
    </source>
</evidence>
<organism evidence="2 3">
    <name type="scientific">Dorcoceras hygrometricum</name>
    <dbReference type="NCBI Taxonomy" id="472368"/>
    <lineage>
        <taxon>Eukaryota</taxon>
        <taxon>Viridiplantae</taxon>
        <taxon>Streptophyta</taxon>
        <taxon>Embryophyta</taxon>
        <taxon>Tracheophyta</taxon>
        <taxon>Spermatophyta</taxon>
        <taxon>Magnoliopsida</taxon>
        <taxon>eudicotyledons</taxon>
        <taxon>Gunneridae</taxon>
        <taxon>Pentapetalae</taxon>
        <taxon>asterids</taxon>
        <taxon>lamiids</taxon>
        <taxon>Lamiales</taxon>
        <taxon>Gesneriaceae</taxon>
        <taxon>Didymocarpoideae</taxon>
        <taxon>Trichosporeae</taxon>
        <taxon>Loxocarpinae</taxon>
        <taxon>Dorcoceras</taxon>
    </lineage>
</organism>
<proteinExistence type="predicted"/>
<dbReference type="EMBL" id="KQ996505">
    <property type="protein sequence ID" value="KZV44766.1"/>
    <property type="molecule type" value="Genomic_DNA"/>
</dbReference>
<accession>A0A2Z7CJ12</accession>
<protein>
    <submittedName>
        <fullName evidence="2">Uncharacterized protein</fullName>
    </submittedName>
</protein>
<name>A0A2Z7CJ12_9LAMI</name>
<dbReference type="AlphaFoldDB" id="A0A2Z7CJ12"/>
<gene>
    <name evidence="2" type="ORF">F511_37443</name>
</gene>
<reference evidence="2 3" key="1">
    <citation type="journal article" date="2015" name="Proc. Natl. Acad. Sci. U.S.A.">
        <title>The resurrection genome of Boea hygrometrica: A blueprint for survival of dehydration.</title>
        <authorList>
            <person name="Xiao L."/>
            <person name="Yang G."/>
            <person name="Zhang L."/>
            <person name="Yang X."/>
            <person name="Zhao S."/>
            <person name="Ji Z."/>
            <person name="Zhou Q."/>
            <person name="Hu M."/>
            <person name="Wang Y."/>
            <person name="Chen M."/>
            <person name="Xu Y."/>
            <person name="Jin H."/>
            <person name="Xiao X."/>
            <person name="Hu G."/>
            <person name="Bao F."/>
            <person name="Hu Y."/>
            <person name="Wan P."/>
            <person name="Li L."/>
            <person name="Deng X."/>
            <person name="Kuang T."/>
            <person name="Xiang C."/>
            <person name="Zhu J.K."/>
            <person name="Oliver M.J."/>
            <person name="He Y."/>
        </authorList>
    </citation>
    <scope>NUCLEOTIDE SEQUENCE [LARGE SCALE GENOMIC DNA]</scope>
    <source>
        <strain evidence="3">cv. XS01</strain>
    </source>
</reference>
<evidence type="ECO:0000313" key="3">
    <source>
        <dbReference type="Proteomes" id="UP000250235"/>
    </source>
</evidence>
<feature type="region of interest" description="Disordered" evidence="1">
    <location>
        <begin position="1"/>
        <end position="51"/>
    </location>
</feature>
<feature type="compositionally biased region" description="Basic and acidic residues" evidence="1">
    <location>
        <begin position="31"/>
        <end position="45"/>
    </location>
</feature>